<sequence length="435" mass="42447">MSPALGGGGGAGVVRRAEAAGVADLYSHNVKVEWLRLSLAAVGVGGGAPAGLDAPDAPVGDLAATGSWAAVVEAANAADLNASYLHRLLPAGGGGGGGGGGRGGGGGSRGALLGRALILLQVIDALALRGSRWPTPVLRAGSPASMAAALLVGLLPLFADPLRLIPTHLLPASVDSAFTATRAVRTALAAGEVPLTAVGTPLDGLPAWPCAAWSWGVTGTRVWGAAGKDGRRAWCGGAWREGSPARGPRAEPRRAARNWACTWRVAAGGLVAVGVPLSGVAAGGGAGRGRAAAAAGGEGELVRGGIGAAWAVTVASTCRGVTATAMWAEVRALRRAARAAAATEGGVAWGHLEEAPAWATAADGSSAAAGADASALSLCTDGSGSGRRGSGFGGGSPYGWPDEDEQEYDNEDAGGAAGGDADAAAPAGRARVRCR</sequence>
<reference evidence="1" key="1">
    <citation type="submission" date="2019-11" db="EMBL/GenBank/DDBJ databases">
        <title>Nori genome reveals adaptations in red seaweeds to the harsh intertidal environment.</title>
        <authorList>
            <person name="Wang D."/>
            <person name="Mao Y."/>
        </authorList>
    </citation>
    <scope>NUCLEOTIDE SEQUENCE</scope>
    <source>
        <tissue evidence="1">Gametophyte</tissue>
    </source>
</reference>
<proteinExistence type="predicted"/>
<protein>
    <submittedName>
        <fullName evidence="1">Uncharacterized protein</fullName>
    </submittedName>
</protein>
<dbReference type="EMBL" id="CM020618">
    <property type="protein sequence ID" value="KAK1860313.1"/>
    <property type="molecule type" value="Genomic_DNA"/>
</dbReference>
<keyword evidence="2" id="KW-1185">Reference proteome</keyword>
<comment type="caution">
    <text evidence="1">The sequence shown here is derived from an EMBL/GenBank/DDBJ whole genome shotgun (WGS) entry which is preliminary data.</text>
</comment>
<name>A0ACC3BRU3_PYRYE</name>
<accession>A0ACC3BRU3</accession>
<evidence type="ECO:0000313" key="2">
    <source>
        <dbReference type="Proteomes" id="UP000798662"/>
    </source>
</evidence>
<gene>
    <name evidence="1" type="ORF">I4F81_002902</name>
</gene>
<evidence type="ECO:0000313" key="1">
    <source>
        <dbReference type="EMBL" id="KAK1860313.1"/>
    </source>
</evidence>
<dbReference type="Proteomes" id="UP000798662">
    <property type="component" value="Chromosome 1"/>
</dbReference>
<organism evidence="1 2">
    <name type="scientific">Pyropia yezoensis</name>
    <name type="common">Susabi-nori</name>
    <name type="synonym">Porphyra yezoensis</name>
    <dbReference type="NCBI Taxonomy" id="2788"/>
    <lineage>
        <taxon>Eukaryota</taxon>
        <taxon>Rhodophyta</taxon>
        <taxon>Bangiophyceae</taxon>
        <taxon>Bangiales</taxon>
        <taxon>Bangiaceae</taxon>
        <taxon>Pyropia</taxon>
    </lineage>
</organism>